<dbReference type="NCBIfam" id="TIGR02937">
    <property type="entry name" value="sigma70-ECF"/>
    <property type="match status" value="1"/>
</dbReference>
<dbReference type="InterPro" id="IPR036388">
    <property type="entry name" value="WH-like_DNA-bd_sf"/>
</dbReference>
<evidence type="ECO:0000256" key="5">
    <source>
        <dbReference type="ARBA" id="ARBA00023163"/>
    </source>
</evidence>
<dbReference type="GO" id="GO:0003677">
    <property type="term" value="F:DNA binding"/>
    <property type="evidence" value="ECO:0007669"/>
    <property type="project" value="UniProtKB-KW"/>
</dbReference>
<dbReference type="SUPFAM" id="SSF88659">
    <property type="entry name" value="Sigma3 and sigma4 domains of RNA polymerase sigma factors"/>
    <property type="match status" value="1"/>
</dbReference>
<dbReference type="InterPro" id="IPR013325">
    <property type="entry name" value="RNA_pol_sigma_r2"/>
</dbReference>
<dbReference type="CDD" id="cd06171">
    <property type="entry name" value="Sigma70_r4"/>
    <property type="match status" value="1"/>
</dbReference>
<dbReference type="GO" id="GO:0016987">
    <property type="term" value="F:sigma factor activity"/>
    <property type="evidence" value="ECO:0007669"/>
    <property type="project" value="UniProtKB-KW"/>
</dbReference>
<dbReference type="AlphaFoldDB" id="A0A9D1HSF5"/>
<dbReference type="Pfam" id="PF04542">
    <property type="entry name" value="Sigma70_r2"/>
    <property type="match status" value="1"/>
</dbReference>
<dbReference type="Pfam" id="PF08281">
    <property type="entry name" value="Sigma70_r4_2"/>
    <property type="match status" value="1"/>
</dbReference>
<dbReference type="InterPro" id="IPR014284">
    <property type="entry name" value="RNA_pol_sigma-70_dom"/>
</dbReference>
<dbReference type="Proteomes" id="UP000824088">
    <property type="component" value="Unassembled WGS sequence"/>
</dbReference>
<proteinExistence type="inferred from homology"/>
<protein>
    <submittedName>
        <fullName evidence="8">Sigma-70 family RNA polymerase sigma factor</fullName>
    </submittedName>
</protein>
<dbReference type="Gene3D" id="1.10.1740.10">
    <property type="match status" value="1"/>
</dbReference>
<evidence type="ECO:0000259" key="6">
    <source>
        <dbReference type="Pfam" id="PF04542"/>
    </source>
</evidence>
<dbReference type="GO" id="GO:0006352">
    <property type="term" value="P:DNA-templated transcription initiation"/>
    <property type="evidence" value="ECO:0007669"/>
    <property type="project" value="InterPro"/>
</dbReference>
<gene>
    <name evidence="8" type="ORF">IAD51_04605</name>
</gene>
<evidence type="ECO:0000313" key="8">
    <source>
        <dbReference type="EMBL" id="HIU21494.1"/>
    </source>
</evidence>
<feature type="domain" description="RNA polymerase sigma-70 region 2" evidence="6">
    <location>
        <begin position="9"/>
        <end position="74"/>
    </location>
</feature>
<reference evidence="8" key="2">
    <citation type="journal article" date="2021" name="PeerJ">
        <title>Extensive microbial diversity within the chicken gut microbiome revealed by metagenomics and culture.</title>
        <authorList>
            <person name="Gilroy R."/>
            <person name="Ravi A."/>
            <person name="Getino M."/>
            <person name="Pursley I."/>
            <person name="Horton D.L."/>
            <person name="Alikhan N.F."/>
            <person name="Baker D."/>
            <person name="Gharbi K."/>
            <person name="Hall N."/>
            <person name="Watson M."/>
            <person name="Adriaenssens E.M."/>
            <person name="Foster-Nyarko E."/>
            <person name="Jarju S."/>
            <person name="Secka A."/>
            <person name="Antonio M."/>
            <person name="Oren A."/>
            <person name="Chaudhuri R.R."/>
            <person name="La Ragione R."/>
            <person name="Hildebrand F."/>
            <person name="Pallen M.J."/>
        </authorList>
    </citation>
    <scope>NUCLEOTIDE SEQUENCE</scope>
    <source>
        <strain evidence="8">1063</strain>
    </source>
</reference>
<evidence type="ECO:0000256" key="1">
    <source>
        <dbReference type="ARBA" id="ARBA00010641"/>
    </source>
</evidence>
<dbReference type="PANTHER" id="PTHR43133">
    <property type="entry name" value="RNA POLYMERASE ECF-TYPE SIGMA FACTO"/>
    <property type="match status" value="1"/>
</dbReference>
<dbReference type="EMBL" id="DVMN01000083">
    <property type="protein sequence ID" value="HIU21494.1"/>
    <property type="molecule type" value="Genomic_DNA"/>
</dbReference>
<comment type="similarity">
    <text evidence="1">Belongs to the sigma-70 factor family. ECF subfamily.</text>
</comment>
<keyword evidence="4" id="KW-0238">DNA-binding</keyword>
<accession>A0A9D1HSF5</accession>
<dbReference type="PANTHER" id="PTHR43133:SF8">
    <property type="entry name" value="RNA POLYMERASE SIGMA FACTOR HI_1459-RELATED"/>
    <property type="match status" value="1"/>
</dbReference>
<evidence type="ECO:0000256" key="3">
    <source>
        <dbReference type="ARBA" id="ARBA00023082"/>
    </source>
</evidence>
<keyword evidence="2" id="KW-0805">Transcription regulation</keyword>
<dbReference type="InterPro" id="IPR013324">
    <property type="entry name" value="RNA_pol_sigma_r3/r4-like"/>
</dbReference>
<sequence length="158" mass="18767">MKNEAIERLFKKYYNEAKLYVAALCHDEALAEDIVSESFYKAFTRIDEEKESFKFWLLKVCRNAYFDYLKKNRRLSALHDNMAADTADLAEKVIEDEEYRALYRAIALLKDNYREVILLYYFDELSVSEIAGITEQSVQNVKVLMYRARMKLKEILED</sequence>
<evidence type="ECO:0000259" key="7">
    <source>
        <dbReference type="Pfam" id="PF08281"/>
    </source>
</evidence>
<name>A0A9D1HSF5_9FIRM</name>
<organism evidence="8 9">
    <name type="scientific">Candidatus Limadaptatus stercorigallinarum</name>
    <dbReference type="NCBI Taxonomy" id="2840845"/>
    <lineage>
        <taxon>Bacteria</taxon>
        <taxon>Bacillati</taxon>
        <taxon>Bacillota</taxon>
        <taxon>Clostridia</taxon>
        <taxon>Eubacteriales</taxon>
        <taxon>Candidatus Limadaptatus</taxon>
    </lineage>
</organism>
<evidence type="ECO:0000256" key="2">
    <source>
        <dbReference type="ARBA" id="ARBA00023015"/>
    </source>
</evidence>
<comment type="caution">
    <text evidence="8">The sequence shown here is derived from an EMBL/GenBank/DDBJ whole genome shotgun (WGS) entry which is preliminary data.</text>
</comment>
<dbReference type="InterPro" id="IPR013249">
    <property type="entry name" value="RNA_pol_sigma70_r4_t2"/>
</dbReference>
<dbReference type="Gene3D" id="1.10.10.10">
    <property type="entry name" value="Winged helix-like DNA-binding domain superfamily/Winged helix DNA-binding domain"/>
    <property type="match status" value="1"/>
</dbReference>
<reference evidence="8" key="1">
    <citation type="submission" date="2020-10" db="EMBL/GenBank/DDBJ databases">
        <authorList>
            <person name="Gilroy R."/>
        </authorList>
    </citation>
    <scope>NUCLEOTIDE SEQUENCE</scope>
    <source>
        <strain evidence="8">1063</strain>
    </source>
</reference>
<dbReference type="InterPro" id="IPR039425">
    <property type="entry name" value="RNA_pol_sigma-70-like"/>
</dbReference>
<feature type="domain" description="RNA polymerase sigma factor 70 region 4 type 2" evidence="7">
    <location>
        <begin position="100"/>
        <end position="152"/>
    </location>
</feature>
<dbReference type="InterPro" id="IPR007627">
    <property type="entry name" value="RNA_pol_sigma70_r2"/>
</dbReference>
<evidence type="ECO:0000256" key="4">
    <source>
        <dbReference type="ARBA" id="ARBA00023125"/>
    </source>
</evidence>
<evidence type="ECO:0000313" key="9">
    <source>
        <dbReference type="Proteomes" id="UP000824088"/>
    </source>
</evidence>
<dbReference type="SUPFAM" id="SSF88946">
    <property type="entry name" value="Sigma2 domain of RNA polymerase sigma factors"/>
    <property type="match status" value="1"/>
</dbReference>
<keyword evidence="5" id="KW-0804">Transcription</keyword>
<keyword evidence="3" id="KW-0731">Sigma factor</keyword>